<dbReference type="InterPro" id="IPR019787">
    <property type="entry name" value="Znf_PHD-finger"/>
</dbReference>
<dbReference type="Gene3D" id="3.30.40.10">
    <property type="entry name" value="Zinc/RING finger domain, C3HC4 (zinc finger)"/>
    <property type="match status" value="2"/>
</dbReference>
<feature type="region of interest" description="Disordered" evidence="6">
    <location>
        <begin position="788"/>
        <end position="842"/>
    </location>
</feature>
<feature type="region of interest" description="Disordered" evidence="6">
    <location>
        <begin position="190"/>
        <end position="261"/>
    </location>
</feature>
<feature type="compositionally biased region" description="Acidic residues" evidence="6">
    <location>
        <begin position="1150"/>
        <end position="1167"/>
    </location>
</feature>
<sequence length="1199" mass="133823">MRRSWRRPAMQSVDVPTDVHKILEERKCRHAIRQILSTEVEKMKSELFASHRKLRQMREERIILADTITGGGRVSKNSDLYKRIRDAVVHGTIHRALEPRWIRDSLHPVKFACPPFDSCCGVFWKADAESYVATKNRIILGEYTGLVCPKPSNMTLIARTTTETLIPTHLDEQEVDEGEVELECEPDARFPAPADESVADKDNGDDNASSALDQESSIEEWSEGGANTDHRKPRSQIGSVRGGASASASGRAANGKNGSADPAVALHEAERQRQRKNMYIFNLDFHRKAYKDERKRSLYPTTHGSLPLRNIVVDASERLNEMALVNHFSCIQLVSHLPKARNAKANAEWHQVLVDGWPHIILTTVPGTPINPNDEILADFGGDWFKNVIRLASQFLYRELTFYRSVAFKQFNRDWLRSQIDHIAAEAAVKVDETDKDICCEMDDPCAICLNSNANGQRNLAVVCDGCNRCYHLRCLGVDPRQPVPKEEWFCDTCCLHAERVTSTLLQLRDDARLHYMNAKHIDRLAAMPEPEGVPSQQDVRRSTRSWQGLYFNHTNHDSKDLEPPSHYKADLMAAKGPLNRRNFMSSNRACVPGPPPSDGDQPAAPPTRNTGGDTSRSEADGGSSCTSPATSEAHDFLLSMYNITCGDSRIFHSFDDPLTNKPREYLGIVESGEFTRKGTLVNVYYPEDGERHTHIFEKELCLELAKHRRNRIGRTRNSVSWWKPRRVMCECPGCFKWIESRDMHKAIFCSRCPAAFHRQCCTDAPAADAPPSQSWTCPSCARSDPPCPSPCPPPPPPPQPLVPASPSVVCDEPGRPPDSPAGAMRGGGRNMEAARGEGQPAAAAAAAADSDGDREATAAAEDLDAVELPSDIELAASFLLGRPEVLPLTAEQATRLPPATQDAALPYLLEWRGAGKGFVVITFPHGDTSIRNPPKTSFPSRGRIGSLEQLRAAFREAVHFHRRHNDEYIRKPTLLPAKLREDRDKDEGHRIITQHASELLQSFAAPTNGRVALKKDPKSRKPEFHVRVPDEVVNVIGPPANSLPNPLIDRKRQRPSVAPQPAATADKDNKPTSSRRDERTFKFDMPERHPTPADVQDMSRRCERYCEAVESARGRLEAIAAQREWERRRQEARERGESPGRPVRMGGEEGSDVEEGEEESEEEEDRGFDNDRLQPVAKARRTEQPPTALQQTAAVAIA</sequence>
<feature type="domain" description="PHD-type" evidence="7">
    <location>
        <begin position="443"/>
        <end position="497"/>
    </location>
</feature>
<evidence type="ECO:0000256" key="1">
    <source>
        <dbReference type="ARBA" id="ARBA00022723"/>
    </source>
</evidence>
<feature type="domain" description="PHD-type" evidence="7">
    <location>
        <begin position="729"/>
        <end position="784"/>
    </location>
</feature>
<dbReference type="Proteomes" id="UP000041254">
    <property type="component" value="Unassembled WGS sequence"/>
</dbReference>
<keyword evidence="4" id="KW-0156">Chromatin regulator</keyword>
<protein>
    <recommendedName>
        <fullName evidence="7">PHD-type domain-containing protein</fullName>
    </recommendedName>
</protein>
<dbReference type="PROSITE" id="PS01359">
    <property type="entry name" value="ZF_PHD_1"/>
    <property type="match status" value="2"/>
</dbReference>
<dbReference type="InterPro" id="IPR013083">
    <property type="entry name" value="Znf_RING/FYVE/PHD"/>
</dbReference>
<feature type="region of interest" description="Disordered" evidence="6">
    <location>
        <begin position="584"/>
        <end position="630"/>
    </location>
</feature>
<dbReference type="Pfam" id="PF00628">
    <property type="entry name" value="PHD"/>
    <property type="match status" value="1"/>
</dbReference>
<dbReference type="InterPro" id="IPR011011">
    <property type="entry name" value="Znf_FYVE_PHD"/>
</dbReference>
<keyword evidence="9" id="KW-1185">Reference proteome</keyword>
<feature type="region of interest" description="Disordered" evidence="6">
    <location>
        <begin position="1036"/>
        <end position="1097"/>
    </location>
</feature>
<evidence type="ECO:0000259" key="7">
    <source>
        <dbReference type="PROSITE" id="PS50016"/>
    </source>
</evidence>
<evidence type="ECO:0000313" key="8">
    <source>
        <dbReference type="EMBL" id="CEM14976.1"/>
    </source>
</evidence>
<dbReference type="InParanoid" id="A0A0G4FN22"/>
<evidence type="ECO:0000256" key="2">
    <source>
        <dbReference type="ARBA" id="ARBA00022771"/>
    </source>
</evidence>
<feature type="compositionally biased region" description="Polar residues" evidence="6">
    <location>
        <begin position="206"/>
        <end position="215"/>
    </location>
</feature>
<dbReference type="GO" id="GO:0008270">
    <property type="term" value="F:zinc ion binding"/>
    <property type="evidence" value="ECO:0007669"/>
    <property type="project" value="UniProtKB-KW"/>
</dbReference>
<name>A0A0G4FN22_VITBC</name>
<keyword evidence="2 5" id="KW-0863">Zinc-finger</keyword>
<dbReference type="InterPro" id="IPR001965">
    <property type="entry name" value="Znf_PHD"/>
</dbReference>
<feature type="region of interest" description="Disordered" evidence="6">
    <location>
        <begin position="1125"/>
        <end position="1199"/>
    </location>
</feature>
<feature type="compositionally biased region" description="Basic and acidic residues" evidence="6">
    <location>
        <begin position="1066"/>
        <end position="1097"/>
    </location>
</feature>
<dbReference type="EMBL" id="CDMY01000462">
    <property type="protein sequence ID" value="CEM14976.1"/>
    <property type="molecule type" value="Genomic_DNA"/>
</dbReference>
<dbReference type="SMART" id="SM00249">
    <property type="entry name" value="PHD"/>
    <property type="match status" value="2"/>
</dbReference>
<proteinExistence type="predicted"/>
<dbReference type="AlphaFoldDB" id="A0A0G4FN22"/>
<evidence type="ECO:0000256" key="3">
    <source>
        <dbReference type="ARBA" id="ARBA00022833"/>
    </source>
</evidence>
<reference evidence="8 9" key="1">
    <citation type="submission" date="2014-11" db="EMBL/GenBank/DDBJ databases">
        <authorList>
            <person name="Zhu J."/>
            <person name="Qi W."/>
            <person name="Song R."/>
        </authorList>
    </citation>
    <scope>NUCLEOTIDE SEQUENCE [LARGE SCALE GENOMIC DNA]</scope>
</reference>
<keyword evidence="1" id="KW-0479">Metal-binding</keyword>
<dbReference type="OrthoDB" id="332390at2759"/>
<dbReference type="GO" id="GO:0006325">
    <property type="term" value="P:chromatin organization"/>
    <property type="evidence" value="ECO:0007669"/>
    <property type="project" value="UniProtKB-KW"/>
</dbReference>
<feature type="compositionally biased region" description="Polar residues" evidence="6">
    <location>
        <begin position="1185"/>
        <end position="1199"/>
    </location>
</feature>
<dbReference type="Gene3D" id="2.170.270.10">
    <property type="entry name" value="SET domain"/>
    <property type="match status" value="1"/>
</dbReference>
<evidence type="ECO:0000313" key="9">
    <source>
        <dbReference type="Proteomes" id="UP000041254"/>
    </source>
</evidence>
<dbReference type="CDD" id="cd15489">
    <property type="entry name" value="PHD_SF"/>
    <property type="match status" value="1"/>
</dbReference>
<gene>
    <name evidence="8" type="ORF">Vbra_2226</name>
</gene>
<dbReference type="InterPro" id="IPR019786">
    <property type="entry name" value="Zinc_finger_PHD-type_CS"/>
</dbReference>
<dbReference type="VEuPathDB" id="CryptoDB:Vbra_2226"/>
<dbReference type="PROSITE" id="PS50016">
    <property type="entry name" value="ZF_PHD_2"/>
    <property type="match status" value="2"/>
</dbReference>
<keyword evidence="3" id="KW-0862">Zinc</keyword>
<evidence type="ECO:0000256" key="6">
    <source>
        <dbReference type="SAM" id="MobiDB-lite"/>
    </source>
</evidence>
<evidence type="ECO:0000256" key="4">
    <source>
        <dbReference type="ARBA" id="ARBA00022853"/>
    </source>
</evidence>
<feature type="compositionally biased region" description="Basic and acidic residues" evidence="6">
    <location>
        <begin position="1125"/>
        <end position="1139"/>
    </location>
</feature>
<dbReference type="SUPFAM" id="SSF57903">
    <property type="entry name" value="FYVE/PHD zinc finger"/>
    <property type="match status" value="2"/>
</dbReference>
<feature type="compositionally biased region" description="Low complexity" evidence="6">
    <location>
        <begin position="238"/>
        <end position="260"/>
    </location>
</feature>
<accession>A0A0G4FN22</accession>
<feature type="compositionally biased region" description="Pro residues" evidence="6">
    <location>
        <begin position="788"/>
        <end position="804"/>
    </location>
</feature>
<organism evidence="8 9">
    <name type="scientific">Vitrella brassicaformis (strain CCMP3155)</name>
    <dbReference type="NCBI Taxonomy" id="1169540"/>
    <lineage>
        <taxon>Eukaryota</taxon>
        <taxon>Sar</taxon>
        <taxon>Alveolata</taxon>
        <taxon>Colpodellida</taxon>
        <taxon>Vitrellaceae</taxon>
        <taxon>Vitrella</taxon>
    </lineage>
</organism>
<evidence type="ECO:0000256" key="5">
    <source>
        <dbReference type="PROSITE-ProRule" id="PRU00146"/>
    </source>
</evidence>
<dbReference type="InterPro" id="IPR046341">
    <property type="entry name" value="SET_dom_sf"/>
</dbReference>